<protein>
    <submittedName>
        <fullName evidence="1">Uncharacterized protein</fullName>
    </submittedName>
</protein>
<name>A0AAV6LLM5_9ERIC</name>
<reference evidence="1" key="1">
    <citation type="submission" date="2020-08" db="EMBL/GenBank/DDBJ databases">
        <title>Plant Genome Project.</title>
        <authorList>
            <person name="Zhang R.-G."/>
        </authorList>
    </citation>
    <scope>NUCLEOTIDE SEQUENCE</scope>
    <source>
        <strain evidence="1">WSP0</strain>
        <tissue evidence="1">Leaf</tissue>
    </source>
</reference>
<dbReference type="Proteomes" id="UP000823749">
    <property type="component" value="Chromosome 1"/>
</dbReference>
<proteinExistence type="predicted"/>
<dbReference type="EMBL" id="JACTNZ010000001">
    <property type="protein sequence ID" value="KAG5565836.1"/>
    <property type="molecule type" value="Genomic_DNA"/>
</dbReference>
<comment type="caution">
    <text evidence="1">The sequence shown here is derived from an EMBL/GenBank/DDBJ whole genome shotgun (WGS) entry which is preliminary data.</text>
</comment>
<organism evidence="1 2">
    <name type="scientific">Rhododendron griersonianum</name>
    <dbReference type="NCBI Taxonomy" id="479676"/>
    <lineage>
        <taxon>Eukaryota</taxon>
        <taxon>Viridiplantae</taxon>
        <taxon>Streptophyta</taxon>
        <taxon>Embryophyta</taxon>
        <taxon>Tracheophyta</taxon>
        <taxon>Spermatophyta</taxon>
        <taxon>Magnoliopsida</taxon>
        <taxon>eudicotyledons</taxon>
        <taxon>Gunneridae</taxon>
        <taxon>Pentapetalae</taxon>
        <taxon>asterids</taxon>
        <taxon>Ericales</taxon>
        <taxon>Ericaceae</taxon>
        <taxon>Ericoideae</taxon>
        <taxon>Rhodoreae</taxon>
        <taxon>Rhododendron</taxon>
    </lineage>
</organism>
<accession>A0AAV6LLM5</accession>
<dbReference type="AlphaFoldDB" id="A0AAV6LLM5"/>
<keyword evidence="2" id="KW-1185">Reference proteome</keyword>
<evidence type="ECO:0000313" key="1">
    <source>
        <dbReference type="EMBL" id="KAG5565836.1"/>
    </source>
</evidence>
<evidence type="ECO:0000313" key="2">
    <source>
        <dbReference type="Proteomes" id="UP000823749"/>
    </source>
</evidence>
<gene>
    <name evidence="1" type="ORF">RHGRI_001671</name>
</gene>
<sequence>MTKGTCSRSTTVDSGIKIEIDDGRNELNYASDSGYTYRERGGYTPVTVPKVGL</sequence>